<evidence type="ECO:0000256" key="3">
    <source>
        <dbReference type="ARBA" id="ARBA00013165"/>
    </source>
</evidence>
<dbReference type="GO" id="GO:0032543">
    <property type="term" value="P:mitochondrial translation"/>
    <property type="evidence" value="ECO:0007669"/>
    <property type="project" value="TreeGrafter"/>
</dbReference>
<feature type="non-terminal residue" evidence="14">
    <location>
        <position position="890"/>
    </location>
</feature>
<sequence length="890" mass="97420">RGGQSWIRACQAWIRGAAFVNLQGTPPRATAHQRWLFALSRRGPRPAAHPRSYTMQVGHRAMPRLYAVGMRSGPALRPQLPRPLAVRCLAAKAKPRSKEEGLYSSTVNLPTTSFDMRANSVVREPQIQAFWEEKGVYQKLSRNNPGEVYTLHDGPPYANGDLHMGHALNKILKDIVNRHQLLQGRKAIYVPGWDTHGLPIELKALQSLSEEQRRDLEPLALRRRCRKFALKTIDAQRTQFKRYGVWGDWATPYVTLDPKYEAAQLRVFGKMVLDGHIYRGQKPVHWSPSTGTALAEAELEYPDGHVSPSVYVSAPLLEAGPGASPDQTRALAGASLALWTTTPWTLPANRAVAVSVGMEYCVVEERAGARRRLVVATALREAVLARLGGGEDCDVGATWSTLCTLPGTALLGSRYEGPLTGDDGPRPVLDGSSFVTADSGTGLVHLAPGHGHEDFALAAAAGVAAVSPVDDAGRFTREAGHGLEGLEVLGEGGEAVAAAVAAAGRLLAREPYAHRYPYDWRSKRPVIVRTTRQWFASVSGLRGAALAALDDVRFVPGAGRRRIEAMVGGRSDWCISRQRAWGVPIPAFFYRESGEALMNEATLDHVTRIVEERGADAWWELPIEDLLPPQYRAEAVQLVKGSDTMDVWFDSGTSWASVLSEGGSAKDGTPPSPRFPADLYLEGSDQHRGWFQSSLLTAVAARGTAPYRRVLTHGFLLDEAGFKQSKSVGNTLDPRAVMLGGKDAKKEPAYGADVLRLWVASVDYTADASVGPRIMAQVSEVYRKIRLTLRFMLGNLSGFDPGQAAVPHAQLGLTDRYMLWRVAALIDECHAAYDEHQFFRVYQAIQRFCVTDLSNFYLDASKDRLYILGAASPDRRGAQTVLAATLRAML</sequence>
<dbReference type="PRINTS" id="PR00984">
    <property type="entry name" value="TRNASYNTHILE"/>
</dbReference>
<dbReference type="GO" id="GO:0002161">
    <property type="term" value="F:aminoacyl-tRNA deacylase activity"/>
    <property type="evidence" value="ECO:0007669"/>
    <property type="project" value="InterPro"/>
</dbReference>
<accession>A0A1D1ZTA7</accession>
<dbReference type="Pfam" id="PF00133">
    <property type="entry name" value="tRNA-synt_1"/>
    <property type="match status" value="1"/>
</dbReference>
<evidence type="ECO:0000256" key="2">
    <source>
        <dbReference type="ARBA" id="ARBA00005594"/>
    </source>
</evidence>
<evidence type="ECO:0000256" key="6">
    <source>
        <dbReference type="ARBA" id="ARBA00022840"/>
    </source>
</evidence>
<evidence type="ECO:0000256" key="10">
    <source>
        <dbReference type="ARBA" id="ARBA00048359"/>
    </source>
</evidence>
<dbReference type="InterPro" id="IPR014729">
    <property type="entry name" value="Rossmann-like_a/b/a_fold"/>
</dbReference>
<dbReference type="Gene3D" id="1.10.10.830">
    <property type="entry name" value="Ile-tRNA synthetase CP2 domain-like"/>
    <property type="match status" value="1"/>
</dbReference>
<comment type="subcellular location">
    <subcellularLocation>
        <location evidence="1">Mitochondrion</location>
    </subcellularLocation>
</comment>
<dbReference type="FunFam" id="3.40.50.620:FF:000111">
    <property type="entry name" value="Mitochondrial isoleucyl-tRNA synthetase"/>
    <property type="match status" value="1"/>
</dbReference>
<dbReference type="Pfam" id="PF08264">
    <property type="entry name" value="Anticodon_1"/>
    <property type="match status" value="1"/>
</dbReference>
<dbReference type="EMBL" id="GDKF01008446">
    <property type="protein sequence ID" value="JAT70176.1"/>
    <property type="molecule type" value="Transcribed_RNA"/>
</dbReference>
<comment type="similarity">
    <text evidence="2 11">Belongs to the class-I aminoacyl-tRNA synthetase family.</text>
</comment>
<gene>
    <name evidence="14" type="ORF">g.21274</name>
</gene>
<dbReference type="Gene3D" id="3.40.50.620">
    <property type="entry name" value="HUPs"/>
    <property type="match status" value="2"/>
</dbReference>
<dbReference type="InterPro" id="IPR002300">
    <property type="entry name" value="aa-tRNA-synth_Ia"/>
</dbReference>
<dbReference type="SUPFAM" id="SSF50677">
    <property type="entry name" value="ValRS/IleRS/LeuRS editing domain"/>
    <property type="match status" value="1"/>
</dbReference>
<dbReference type="Gene3D" id="1.10.730.20">
    <property type="match status" value="1"/>
</dbReference>
<evidence type="ECO:0000259" key="12">
    <source>
        <dbReference type="Pfam" id="PF00133"/>
    </source>
</evidence>
<dbReference type="InterPro" id="IPR033708">
    <property type="entry name" value="Anticodon_Ile_BEm"/>
</dbReference>
<dbReference type="InterPro" id="IPR001412">
    <property type="entry name" value="aa-tRNA-synth_I_CS"/>
</dbReference>
<dbReference type="InterPro" id="IPR013155">
    <property type="entry name" value="M/V/L/I-tRNA-synth_anticd-bd"/>
</dbReference>
<keyword evidence="6 11" id="KW-0067">ATP-binding</keyword>
<dbReference type="GO" id="GO:0006428">
    <property type="term" value="P:isoleucyl-tRNA aminoacylation"/>
    <property type="evidence" value="ECO:0007669"/>
    <property type="project" value="InterPro"/>
</dbReference>
<dbReference type="NCBIfam" id="TIGR00392">
    <property type="entry name" value="ileS"/>
    <property type="match status" value="1"/>
</dbReference>
<dbReference type="GO" id="GO:0004822">
    <property type="term" value="F:isoleucine-tRNA ligase activity"/>
    <property type="evidence" value="ECO:0007669"/>
    <property type="project" value="UniProtKB-EC"/>
</dbReference>
<dbReference type="InterPro" id="IPR009080">
    <property type="entry name" value="tRNAsynth_Ia_anticodon-bd"/>
</dbReference>
<keyword evidence="8 11" id="KW-0030">Aminoacyl-tRNA synthetase</keyword>
<dbReference type="CDD" id="cd07960">
    <property type="entry name" value="Anticodon_Ia_Ile_BEm"/>
    <property type="match status" value="1"/>
</dbReference>
<evidence type="ECO:0000256" key="8">
    <source>
        <dbReference type="ARBA" id="ARBA00023146"/>
    </source>
</evidence>
<evidence type="ECO:0000256" key="5">
    <source>
        <dbReference type="ARBA" id="ARBA00022741"/>
    </source>
</evidence>
<dbReference type="GO" id="GO:0005739">
    <property type="term" value="C:mitochondrion"/>
    <property type="evidence" value="ECO:0007669"/>
    <property type="project" value="UniProtKB-SubCell"/>
</dbReference>
<dbReference type="InterPro" id="IPR002301">
    <property type="entry name" value="Ile-tRNA-ligase"/>
</dbReference>
<dbReference type="InterPro" id="IPR009008">
    <property type="entry name" value="Val/Leu/Ile-tRNA-synth_edit"/>
</dbReference>
<evidence type="ECO:0000256" key="1">
    <source>
        <dbReference type="ARBA" id="ARBA00004173"/>
    </source>
</evidence>
<dbReference type="GO" id="GO:0000049">
    <property type="term" value="F:tRNA binding"/>
    <property type="evidence" value="ECO:0007669"/>
    <property type="project" value="InterPro"/>
</dbReference>
<proteinExistence type="inferred from homology"/>
<protein>
    <recommendedName>
        <fullName evidence="3">isoleucine--tRNA ligase</fullName>
        <ecNumber evidence="3">6.1.1.5</ecNumber>
    </recommendedName>
    <alternativeName>
        <fullName evidence="9">Isoleucyl-tRNA synthetase</fullName>
    </alternativeName>
</protein>
<dbReference type="Gene3D" id="3.90.740.10">
    <property type="entry name" value="Valyl/Leucyl/Isoleucyl-tRNA synthetase, editing domain"/>
    <property type="match status" value="1"/>
</dbReference>
<dbReference type="SUPFAM" id="SSF47323">
    <property type="entry name" value="Anticodon-binding domain of a subclass of class I aminoacyl-tRNA synthetases"/>
    <property type="match status" value="1"/>
</dbReference>
<dbReference type="PANTHER" id="PTHR42765">
    <property type="entry name" value="SOLEUCYL-TRNA SYNTHETASE"/>
    <property type="match status" value="1"/>
</dbReference>
<evidence type="ECO:0000256" key="11">
    <source>
        <dbReference type="RuleBase" id="RU363035"/>
    </source>
</evidence>
<feature type="non-terminal residue" evidence="14">
    <location>
        <position position="1"/>
    </location>
</feature>
<dbReference type="SUPFAM" id="SSF52374">
    <property type="entry name" value="Nucleotidylyl transferase"/>
    <property type="match status" value="1"/>
</dbReference>
<dbReference type="AlphaFoldDB" id="A0A1D1ZTA7"/>
<dbReference type="GO" id="GO:0048608">
    <property type="term" value="P:reproductive structure development"/>
    <property type="evidence" value="ECO:0007669"/>
    <property type="project" value="UniProtKB-ARBA"/>
</dbReference>
<dbReference type="GO" id="GO:0009791">
    <property type="term" value="P:post-embryonic development"/>
    <property type="evidence" value="ECO:0007669"/>
    <property type="project" value="UniProtKB-ARBA"/>
</dbReference>
<name>A0A1D1ZTA7_AUXPR</name>
<feature type="domain" description="Aminoacyl-tRNA synthetase class Ia" evidence="12">
    <location>
        <begin position="126"/>
        <end position="769"/>
    </location>
</feature>
<evidence type="ECO:0000313" key="14">
    <source>
        <dbReference type="EMBL" id="JAT70176.1"/>
    </source>
</evidence>
<organism evidence="14">
    <name type="scientific">Auxenochlorella protothecoides</name>
    <name type="common">Green microalga</name>
    <name type="synonym">Chlorella protothecoides</name>
    <dbReference type="NCBI Taxonomy" id="3075"/>
    <lineage>
        <taxon>Eukaryota</taxon>
        <taxon>Viridiplantae</taxon>
        <taxon>Chlorophyta</taxon>
        <taxon>core chlorophytes</taxon>
        <taxon>Trebouxiophyceae</taxon>
        <taxon>Chlorellales</taxon>
        <taxon>Chlorellaceae</taxon>
        <taxon>Auxenochlorella</taxon>
    </lineage>
</organism>
<dbReference type="GO" id="GO:0005524">
    <property type="term" value="F:ATP binding"/>
    <property type="evidence" value="ECO:0007669"/>
    <property type="project" value="UniProtKB-KW"/>
</dbReference>
<feature type="domain" description="Methionyl/Valyl/Leucyl/Isoleucyl-tRNA synthetase anticodon-binding" evidence="13">
    <location>
        <begin position="815"/>
        <end position="889"/>
    </location>
</feature>
<evidence type="ECO:0000259" key="13">
    <source>
        <dbReference type="Pfam" id="PF08264"/>
    </source>
</evidence>
<dbReference type="PROSITE" id="PS00178">
    <property type="entry name" value="AA_TRNA_LIGASE_I"/>
    <property type="match status" value="1"/>
</dbReference>
<evidence type="ECO:0000256" key="7">
    <source>
        <dbReference type="ARBA" id="ARBA00022917"/>
    </source>
</evidence>
<dbReference type="EC" id="6.1.1.5" evidence="3"/>
<keyword evidence="5 11" id="KW-0547">Nucleotide-binding</keyword>
<evidence type="ECO:0000256" key="4">
    <source>
        <dbReference type="ARBA" id="ARBA00022598"/>
    </source>
</evidence>
<dbReference type="PANTHER" id="PTHR42765:SF1">
    <property type="entry name" value="ISOLEUCINE--TRNA LIGASE, MITOCHONDRIAL"/>
    <property type="match status" value="1"/>
</dbReference>
<dbReference type="InterPro" id="IPR050081">
    <property type="entry name" value="Ile-tRNA_ligase"/>
</dbReference>
<keyword evidence="7 11" id="KW-0648">Protein biosynthesis</keyword>
<comment type="catalytic activity">
    <reaction evidence="10">
        <text>tRNA(Ile) + L-isoleucine + ATP = L-isoleucyl-tRNA(Ile) + AMP + diphosphate</text>
        <dbReference type="Rhea" id="RHEA:11060"/>
        <dbReference type="Rhea" id="RHEA-COMP:9666"/>
        <dbReference type="Rhea" id="RHEA-COMP:9695"/>
        <dbReference type="ChEBI" id="CHEBI:30616"/>
        <dbReference type="ChEBI" id="CHEBI:33019"/>
        <dbReference type="ChEBI" id="CHEBI:58045"/>
        <dbReference type="ChEBI" id="CHEBI:78442"/>
        <dbReference type="ChEBI" id="CHEBI:78528"/>
        <dbReference type="ChEBI" id="CHEBI:456215"/>
        <dbReference type="EC" id="6.1.1.5"/>
    </reaction>
</comment>
<reference evidence="14" key="1">
    <citation type="submission" date="2015-08" db="EMBL/GenBank/DDBJ databases">
        <authorList>
            <person name="Babu N.S."/>
            <person name="Beckwith C.J."/>
            <person name="Beseler K.G."/>
            <person name="Brison A."/>
            <person name="Carone J.V."/>
            <person name="Caskin T.P."/>
            <person name="Diamond M."/>
            <person name="Durham M.E."/>
            <person name="Foxe J.M."/>
            <person name="Go M."/>
            <person name="Henderson B.A."/>
            <person name="Jones I.B."/>
            <person name="McGettigan J.A."/>
            <person name="Micheletti S.J."/>
            <person name="Nasrallah M.E."/>
            <person name="Ortiz D."/>
            <person name="Piller C.R."/>
            <person name="Privatt S.R."/>
            <person name="Schneider S.L."/>
            <person name="Sharp S."/>
            <person name="Smith T.C."/>
            <person name="Stanton J.D."/>
            <person name="Ullery H.E."/>
            <person name="Wilson R.J."/>
            <person name="Serrano M.G."/>
            <person name="Buck G."/>
            <person name="Lee V."/>
            <person name="Wang Y."/>
            <person name="Carvalho R."/>
            <person name="Voegtly L."/>
            <person name="Shi R."/>
            <person name="Duckworth R."/>
            <person name="Johnson A."/>
            <person name="Loviza R."/>
            <person name="Walstead R."/>
            <person name="Shah Z."/>
            <person name="Kiflezghi M."/>
            <person name="Wade K."/>
            <person name="Ball S.L."/>
            <person name="Bradley K.W."/>
            <person name="Asai D.J."/>
            <person name="Bowman C.A."/>
            <person name="Russell D.A."/>
            <person name="Pope W.H."/>
            <person name="Jacobs-Sera D."/>
            <person name="Hendrix R.W."/>
            <person name="Hatfull G.F."/>
        </authorList>
    </citation>
    <scope>NUCLEOTIDE SEQUENCE</scope>
</reference>
<keyword evidence="4 11" id="KW-0436">Ligase</keyword>
<evidence type="ECO:0000256" key="9">
    <source>
        <dbReference type="ARBA" id="ARBA00032665"/>
    </source>
</evidence>